<keyword evidence="7" id="KW-1185">Reference proteome</keyword>
<dbReference type="InterPro" id="IPR011006">
    <property type="entry name" value="CheY-like_superfamily"/>
</dbReference>
<dbReference type="GO" id="GO:0000160">
    <property type="term" value="P:phosphorelay signal transduction system"/>
    <property type="evidence" value="ECO:0007669"/>
    <property type="project" value="InterPro"/>
</dbReference>
<protein>
    <recommendedName>
        <fullName evidence="1">Stage 0 sporulation protein A homolog</fullName>
    </recommendedName>
</protein>
<keyword evidence="4" id="KW-0597">Phosphoprotein</keyword>
<dbReference type="KEGG" id="ccb:Clocel_1179"/>
<dbReference type="HOGENOM" id="CLU_000445_14_3_9"/>
<dbReference type="GO" id="GO:0006355">
    <property type="term" value="P:regulation of DNA-templated transcription"/>
    <property type="evidence" value="ECO:0007669"/>
    <property type="project" value="InterPro"/>
</dbReference>
<evidence type="ECO:0000313" key="6">
    <source>
        <dbReference type="EMBL" id="ADL50935.1"/>
    </source>
</evidence>
<gene>
    <name evidence="6" type="ordered locus">Clocel_1179</name>
</gene>
<comment type="function">
    <text evidence="3">May play the central regulatory role in sporulation. It may be an element of the effector pathway responsible for the activation of sporulation genes in response to nutritional stress. Spo0A may act in concert with spo0H (a sigma factor) to control the expression of some genes that are critical to the sporulation process.</text>
</comment>
<dbReference type="SUPFAM" id="SSF48452">
    <property type="entry name" value="TPR-like"/>
    <property type="match status" value="1"/>
</dbReference>
<dbReference type="InterPro" id="IPR051677">
    <property type="entry name" value="AfsR-DnrI-RedD_regulator"/>
</dbReference>
<evidence type="ECO:0000256" key="4">
    <source>
        <dbReference type="PROSITE-ProRule" id="PRU00169"/>
    </source>
</evidence>
<organism evidence="6 7">
    <name type="scientific">Clostridium cellulovorans (strain ATCC 35296 / DSM 3052 / OCM 3 / 743B)</name>
    <dbReference type="NCBI Taxonomy" id="573061"/>
    <lineage>
        <taxon>Bacteria</taxon>
        <taxon>Bacillati</taxon>
        <taxon>Bacillota</taxon>
        <taxon>Clostridia</taxon>
        <taxon>Eubacteriales</taxon>
        <taxon>Clostridiaceae</taxon>
        <taxon>Clostridium</taxon>
    </lineage>
</organism>
<dbReference type="PANTHER" id="PTHR35807:SF2">
    <property type="entry name" value="TRANSCRIPTIONAL ACTIVATOR DOMAIN"/>
    <property type="match status" value="1"/>
</dbReference>
<dbReference type="STRING" id="573061.Clocel_1179"/>
<dbReference type="RefSeq" id="WP_010076211.1">
    <property type="nucleotide sequence ID" value="NC_014393.1"/>
</dbReference>
<feature type="domain" description="Response regulatory" evidence="5">
    <location>
        <begin position="3"/>
        <end position="117"/>
    </location>
</feature>
<evidence type="ECO:0000313" key="7">
    <source>
        <dbReference type="Proteomes" id="UP000002730"/>
    </source>
</evidence>
<dbReference type="SUPFAM" id="SSF46894">
    <property type="entry name" value="C-terminal effector domain of the bipartite response regulators"/>
    <property type="match status" value="1"/>
</dbReference>
<dbReference type="AlphaFoldDB" id="D9SUN0"/>
<evidence type="ECO:0000259" key="5">
    <source>
        <dbReference type="PROSITE" id="PS50110"/>
    </source>
</evidence>
<dbReference type="SUPFAM" id="SSF52172">
    <property type="entry name" value="CheY-like"/>
    <property type="match status" value="1"/>
</dbReference>
<feature type="modified residue" description="4-aspartylphosphate" evidence="4">
    <location>
        <position position="54"/>
    </location>
</feature>
<evidence type="ECO:0000256" key="2">
    <source>
        <dbReference type="ARBA" id="ARBA00023125"/>
    </source>
</evidence>
<keyword evidence="2" id="KW-0238">DNA-binding</keyword>
<evidence type="ECO:0000256" key="3">
    <source>
        <dbReference type="ARBA" id="ARBA00024867"/>
    </source>
</evidence>
<name>D9SUN0_CLOC7</name>
<proteinExistence type="predicted"/>
<dbReference type="Gene3D" id="1.10.10.10">
    <property type="entry name" value="Winged helix-like DNA-binding domain superfamily/Winged helix DNA-binding domain"/>
    <property type="match status" value="1"/>
</dbReference>
<accession>D9SUN0</accession>
<evidence type="ECO:0000256" key="1">
    <source>
        <dbReference type="ARBA" id="ARBA00018672"/>
    </source>
</evidence>
<reference evidence="6 7" key="1">
    <citation type="submission" date="2010-08" db="EMBL/GenBank/DDBJ databases">
        <title>Complete sequence of Clostridium cellulovorans 743B.</title>
        <authorList>
            <consortium name="US DOE Joint Genome Institute"/>
            <person name="Lucas S."/>
            <person name="Copeland A."/>
            <person name="Lapidus A."/>
            <person name="Cheng J.-F."/>
            <person name="Bruce D."/>
            <person name="Goodwin L."/>
            <person name="Pitluck S."/>
            <person name="Chertkov O."/>
            <person name="Detter J.C."/>
            <person name="Han C."/>
            <person name="Tapia R."/>
            <person name="Land M."/>
            <person name="Hauser L."/>
            <person name="Chang Y.-J."/>
            <person name="Jeffries C."/>
            <person name="Kyrpides N."/>
            <person name="Ivanova N."/>
            <person name="Mikhailova N."/>
            <person name="Hemme C.L."/>
            <person name="Woyke T."/>
        </authorList>
    </citation>
    <scope>NUCLEOTIDE SEQUENCE [LARGE SCALE GENOMIC DNA]</scope>
    <source>
        <strain evidence="7">ATCC 35296 / DSM 3052 / OCM 3 / 743B</strain>
    </source>
</reference>
<sequence length="366" mass="42744">MIRAIIVDDEVPAIGRMANMLGGTGKVEVKGTFTKAREALEAVKTMDIDVIFLDIEMPEINGITFANHILQSHSNIKVIFVTAYMEYAVDAFDVNAVDYLLKPVTKDRLNKALAKIKITNIKEEVHKWEIQVRCFGKFTVTNKEGVQVKWRTKKAEEFFAYLIDNRGKAISRDRIMDVLWYSFEMEKAMTHLNTTTYNMKKAFQNIGVNDIVKYSAGGYQLDESRIDCDLWKLQDLVDKMDKSSVNSISDYEKIIDICTGGYLKENYYEWAEEKSNFFQELYLDMLIQLSKKYEEDKQGNKALESLRKGIIMEPLNQRINKEVVELYLRMKDEVSATKHYDTYRKKLKKEYGMDFEKEVFYEFENN</sequence>
<dbReference type="InterPro" id="IPR001789">
    <property type="entry name" value="Sig_transdc_resp-reg_receiver"/>
</dbReference>
<dbReference type="EMBL" id="CP002160">
    <property type="protein sequence ID" value="ADL50935.1"/>
    <property type="molecule type" value="Genomic_DNA"/>
</dbReference>
<dbReference type="OrthoDB" id="3190595at2"/>
<dbReference type="Gene3D" id="3.40.50.2300">
    <property type="match status" value="1"/>
</dbReference>
<dbReference type="InterPro" id="IPR011990">
    <property type="entry name" value="TPR-like_helical_dom_sf"/>
</dbReference>
<dbReference type="SMART" id="SM00448">
    <property type="entry name" value="REC"/>
    <property type="match status" value="1"/>
</dbReference>
<dbReference type="InterPro" id="IPR036388">
    <property type="entry name" value="WH-like_DNA-bd_sf"/>
</dbReference>
<dbReference type="InterPro" id="IPR016032">
    <property type="entry name" value="Sig_transdc_resp-reg_C-effctor"/>
</dbReference>
<dbReference type="PROSITE" id="PS50110">
    <property type="entry name" value="RESPONSE_REGULATORY"/>
    <property type="match status" value="1"/>
</dbReference>
<dbReference type="Pfam" id="PF00072">
    <property type="entry name" value="Response_reg"/>
    <property type="match status" value="1"/>
</dbReference>
<dbReference type="Gene3D" id="1.25.40.10">
    <property type="entry name" value="Tetratricopeptide repeat domain"/>
    <property type="match status" value="1"/>
</dbReference>
<dbReference type="PANTHER" id="PTHR35807">
    <property type="entry name" value="TRANSCRIPTIONAL REGULATOR REDD-RELATED"/>
    <property type="match status" value="1"/>
</dbReference>
<dbReference type="Proteomes" id="UP000002730">
    <property type="component" value="Chromosome"/>
</dbReference>
<dbReference type="eggNOG" id="COG3947">
    <property type="taxonomic scope" value="Bacteria"/>
</dbReference>
<dbReference type="GO" id="GO:0003677">
    <property type="term" value="F:DNA binding"/>
    <property type="evidence" value="ECO:0007669"/>
    <property type="project" value="UniProtKB-KW"/>
</dbReference>